<dbReference type="SUPFAM" id="SSF53383">
    <property type="entry name" value="PLP-dependent transferases"/>
    <property type="match status" value="1"/>
</dbReference>
<accession>A0ABW5KG22</accession>
<dbReference type="PROSITE" id="PS50890">
    <property type="entry name" value="PUA"/>
    <property type="match status" value="1"/>
</dbReference>
<dbReference type="Pfam" id="PF01053">
    <property type="entry name" value="Cys_Met_Meta_PP"/>
    <property type="match status" value="1"/>
</dbReference>
<dbReference type="InterPro" id="IPR015422">
    <property type="entry name" value="PyrdxlP-dep_Trfase_small"/>
</dbReference>
<dbReference type="Gene3D" id="3.90.1150.10">
    <property type="entry name" value="Aspartate Aminotransferase, domain 1"/>
    <property type="match status" value="1"/>
</dbReference>
<evidence type="ECO:0000256" key="1">
    <source>
        <dbReference type="ARBA" id="ARBA00001933"/>
    </source>
</evidence>
<comment type="similarity">
    <text evidence="3">Belongs to the trans-sulfuration enzymes family.</text>
</comment>
<name>A0ABW5KG22_9SPHI</name>
<dbReference type="Proteomes" id="UP001597545">
    <property type="component" value="Unassembled WGS sequence"/>
</dbReference>
<dbReference type="InterPro" id="IPR000277">
    <property type="entry name" value="Cys/Met-Metab_PyrdxlP-dep_enz"/>
</dbReference>
<dbReference type="RefSeq" id="WP_380903234.1">
    <property type="nucleotide sequence ID" value="NZ_JBHUEG010000001.1"/>
</dbReference>
<dbReference type="CDD" id="cd00614">
    <property type="entry name" value="CGS_like"/>
    <property type="match status" value="1"/>
</dbReference>
<keyword evidence="2 3" id="KW-0663">Pyridoxal phosphate</keyword>
<comment type="cofactor">
    <cofactor evidence="1 3">
        <name>pyridoxal 5'-phosphate</name>
        <dbReference type="ChEBI" id="CHEBI:597326"/>
    </cofactor>
</comment>
<dbReference type="EMBL" id="JBHULR010000004">
    <property type="protein sequence ID" value="MFD2547949.1"/>
    <property type="molecule type" value="Genomic_DNA"/>
</dbReference>
<evidence type="ECO:0000256" key="3">
    <source>
        <dbReference type="RuleBase" id="RU362118"/>
    </source>
</evidence>
<organism evidence="4 5">
    <name type="scientific">Sphingobacterium suaedae</name>
    <dbReference type="NCBI Taxonomy" id="1686402"/>
    <lineage>
        <taxon>Bacteria</taxon>
        <taxon>Pseudomonadati</taxon>
        <taxon>Bacteroidota</taxon>
        <taxon>Sphingobacteriia</taxon>
        <taxon>Sphingobacteriales</taxon>
        <taxon>Sphingobacteriaceae</taxon>
        <taxon>Sphingobacterium</taxon>
    </lineage>
</organism>
<proteinExistence type="inferred from homology"/>
<dbReference type="InterPro" id="IPR015424">
    <property type="entry name" value="PyrdxlP-dep_Trfase"/>
</dbReference>
<dbReference type="Gene3D" id="3.40.640.10">
    <property type="entry name" value="Type I PLP-dependent aspartate aminotransferase-like (Major domain)"/>
    <property type="match status" value="1"/>
</dbReference>
<evidence type="ECO:0000313" key="5">
    <source>
        <dbReference type="Proteomes" id="UP001597545"/>
    </source>
</evidence>
<protein>
    <submittedName>
        <fullName evidence="4">Trans-sulfuration enzyme family protein</fullName>
    </submittedName>
</protein>
<sequence length="399" mass="43700">MSKLETSLIHQGDHFNTTKSVVSPIYQTSTYFADADLSSYIHAATAPKYPEFYHRHGNPTSSQVAAILADLEKTEDALVLATGMAAISTAILAIVQHGDHIVAQQSHYSGTALFFKDFLSQYGIEITYINQTDNDAFKQAIRPNTKLIYVETPSNPNLDITDLTFVAQLGKQNGILTMADNTFASPINQTPCAFGIDIVVHSATKYLGGHSDLTAGVVCGSRAYIERVWQRSLVLGSSLSPFDSWLLLRGLKTLALRVRQINENALALAQWLEKDGRIKKVTYAGLDTHPQKTLVRKQMRGFTGMLCIEMSGADEKEAYSRAQQLLGHLQVFANAASLGGVESLIVHPASMWGSHHSEEQKKTAGISKGLLRISVGIEHIDDLISDVKQALDKIYPLSL</sequence>
<dbReference type="PANTHER" id="PTHR11808">
    <property type="entry name" value="TRANS-SULFURATION ENZYME FAMILY MEMBER"/>
    <property type="match status" value="1"/>
</dbReference>
<dbReference type="PIRSF" id="PIRSF001434">
    <property type="entry name" value="CGS"/>
    <property type="match status" value="1"/>
</dbReference>
<evidence type="ECO:0000313" key="4">
    <source>
        <dbReference type="EMBL" id="MFD2547949.1"/>
    </source>
</evidence>
<keyword evidence="5" id="KW-1185">Reference proteome</keyword>
<comment type="caution">
    <text evidence="4">The sequence shown here is derived from an EMBL/GenBank/DDBJ whole genome shotgun (WGS) entry which is preliminary data.</text>
</comment>
<dbReference type="InterPro" id="IPR054542">
    <property type="entry name" value="Cys_met_metab_PP"/>
</dbReference>
<reference evidence="5" key="1">
    <citation type="journal article" date="2019" name="Int. J. Syst. Evol. Microbiol.">
        <title>The Global Catalogue of Microorganisms (GCM) 10K type strain sequencing project: providing services to taxonomists for standard genome sequencing and annotation.</title>
        <authorList>
            <consortium name="The Broad Institute Genomics Platform"/>
            <consortium name="The Broad Institute Genome Sequencing Center for Infectious Disease"/>
            <person name="Wu L."/>
            <person name="Ma J."/>
        </authorList>
    </citation>
    <scope>NUCLEOTIDE SEQUENCE [LARGE SCALE GENOMIC DNA]</scope>
    <source>
        <strain evidence="5">KCTC 42662</strain>
    </source>
</reference>
<dbReference type="PROSITE" id="PS00868">
    <property type="entry name" value="CYS_MET_METAB_PP"/>
    <property type="match status" value="1"/>
</dbReference>
<dbReference type="InterPro" id="IPR015421">
    <property type="entry name" value="PyrdxlP-dep_Trfase_major"/>
</dbReference>
<evidence type="ECO:0000256" key="2">
    <source>
        <dbReference type="ARBA" id="ARBA00022898"/>
    </source>
</evidence>
<gene>
    <name evidence="4" type="ORF">ACFSR5_09880</name>
</gene>